<feature type="transmembrane region" description="Helical" evidence="1">
    <location>
        <begin position="257"/>
        <end position="280"/>
    </location>
</feature>
<keyword evidence="1" id="KW-1133">Transmembrane helix</keyword>
<feature type="transmembrane region" description="Helical" evidence="1">
    <location>
        <begin position="97"/>
        <end position="120"/>
    </location>
</feature>
<evidence type="ECO:0000256" key="1">
    <source>
        <dbReference type="SAM" id="Phobius"/>
    </source>
</evidence>
<feature type="transmembrane region" description="Helical" evidence="1">
    <location>
        <begin position="428"/>
        <end position="451"/>
    </location>
</feature>
<keyword evidence="1" id="KW-0812">Transmembrane</keyword>
<feature type="transmembrane region" description="Helical" evidence="1">
    <location>
        <begin position="140"/>
        <end position="165"/>
    </location>
</feature>
<gene>
    <name evidence="2" type="ORF">OC842_002273</name>
</gene>
<evidence type="ECO:0000313" key="2">
    <source>
        <dbReference type="EMBL" id="KAK0535566.1"/>
    </source>
</evidence>
<feature type="transmembrane region" description="Helical" evidence="1">
    <location>
        <begin position="186"/>
        <end position="210"/>
    </location>
</feature>
<reference evidence="2" key="1">
    <citation type="journal article" date="2023" name="PhytoFront">
        <title>Draft Genome Resources of Seven Strains of Tilletia horrida, Causal Agent of Kernel Smut of Rice.</title>
        <authorList>
            <person name="Khanal S."/>
            <person name="Antony Babu S."/>
            <person name="Zhou X.G."/>
        </authorList>
    </citation>
    <scope>NUCLEOTIDE SEQUENCE</scope>
    <source>
        <strain evidence="2">TX3</strain>
    </source>
</reference>
<protein>
    <submittedName>
        <fullName evidence="2">Uncharacterized protein</fullName>
    </submittedName>
</protein>
<feature type="transmembrane region" description="Helical" evidence="1">
    <location>
        <begin position="55"/>
        <end position="76"/>
    </location>
</feature>
<name>A0AAN6GEV5_9BASI</name>
<organism evidence="2 3">
    <name type="scientific">Tilletia horrida</name>
    <dbReference type="NCBI Taxonomy" id="155126"/>
    <lineage>
        <taxon>Eukaryota</taxon>
        <taxon>Fungi</taxon>
        <taxon>Dikarya</taxon>
        <taxon>Basidiomycota</taxon>
        <taxon>Ustilaginomycotina</taxon>
        <taxon>Exobasidiomycetes</taxon>
        <taxon>Tilletiales</taxon>
        <taxon>Tilletiaceae</taxon>
        <taxon>Tilletia</taxon>
    </lineage>
</organism>
<keyword evidence="3" id="KW-1185">Reference proteome</keyword>
<accession>A0AAN6GEV5</accession>
<keyword evidence="1" id="KW-0472">Membrane</keyword>
<feature type="transmembrane region" description="Helical" evidence="1">
    <location>
        <begin position="385"/>
        <end position="408"/>
    </location>
</feature>
<comment type="caution">
    <text evidence="2">The sequence shown here is derived from an EMBL/GenBank/DDBJ whole genome shotgun (WGS) entry which is preliminary data.</text>
</comment>
<dbReference type="Proteomes" id="UP001176521">
    <property type="component" value="Unassembled WGS sequence"/>
</dbReference>
<dbReference type="AlphaFoldDB" id="A0AAN6GEV5"/>
<proteinExistence type="predicted"/>
<sequence length="515" mass="57766">MAESIYDTFSLLSPPPPYPLPHSSDAVRMRLPDLEDVPEARDFLNRMVIYHHSPAMTIALLASACINLVILVWLLVRHTRLFAQRRLWLFRALHTSDGVVIMPAINSIFCTFTTGFLLLNSACGVLQFASYRRGEPIRNYPLWILFQFIPLWWAFFAQCWASAFGRVPGSHRYELSLRPSGRGPRVSPLCLNTLWMTLPLVITAAIAVLAGRSNIVYQRVLRQRLMWLQEYGDAAALSDELLTNLQVIWADFRRASYYLAIGFILWAVFTFAAAVLYVTLSFRLVIQLHLHLAALLQVQQSRKLIAFVQIDHATVINVSPSDPILRKSINPVPEVQLAPFAVPAETDGKRMDNKLLYMSHFFPSVDPSLAVHEPLEDGEVFKKVLTFYSVQVVAFTCGAIGFTILSIVLSLTLVDHVETNDVASLQGVTYLVASLLAIGAGTMLAICDIFLDKSDAFLALMHGDLYIDSNRAYRQSIPMSPAKTEQDHFPTPLLTVASSNISQEDISVWTHPYKT</sequence>
<dbReference type="EMBL" id="JAPDMQ010000093">
    <property type="protein sequence ID" value="KAK0535566.1"/>
    <property type="molecule type" value="Genomic_DNA"/>
</dbReference>
<evidence type="ECO:0000313" key="3">
    <source>
        <dbReference type="Proteomes" id="UP001176521"/>
    </source>
</evidence>